<dbReference type="InterPro" id="IPR006171">
    <property type="entry name" value="TOPRIM_dom"/>
</dbReference>
<accession>A0A8J7QAC3</accession>
<dbReference type="GO" id="GO:0008270">
    <property type="term" value="F:zinc ion binding"/>
    <property type="evidence" value="ECO:0007669"/>
    <property type="project" value="UniProtKB-KW"/>
</dbReference>
<protein>
    <recommendedName>
        <fullName evidence="7">Recombination protein RecR</fullName>
    </recommendedName>
</protein>
<dbReference type="InterPro" id="IPR000093">
    <property type="entry name" value="DNA_Rcmb_RecR"/>
</dbReference>
<dbReference type="Gene3D" id="1.10.8.420">
    <property type="entry name" value="RecR Domain 1"/>
    <property type="match status" value="1"/>
</dbReference>
<dbReference type="Proteomes" id="UP000664417">
    <property type="component" value="Unassembled WGS sequence"/>
</dbReference>
<dbReference type="PANTHER" id="PTHR30446:SF0">
    <property type="entry name" value="RECOMBINATION PROTEIN RECR"/>
    <property type="match status" value="1"/>
</dbReference>
<keyword evidence="3 7" id="KW-0863">Zinc-finger</keyword>
<evidence type="ECO:0000256" key="3">
    <source>
        <dbReference type="ARBA" id="ARBA00022771"/>
    </source>
</evidence>
<evidence type="ECO:0000256" key="6">
    <source>
        <dbReference type="ARBA" id="ARBA00023204"/>
    </source>
</evidence>
<dbReference type="Pfam" id="PF21176">
    <property type="entry name" value="RecR_HhH"/>
    <property type="match status" value="1"/>
</dbReference>
<dbReference type="SUPFAM" id="SSF111304">
    <property type="entry name" value="Recombination protein RecR"/>
    <property type="match status" value="1"/>
</dbReference>
<keyword evidence="6 7" id="KW-0234">DNA repair</keyword>
<evidence type="ECO:0000256" key="4">
    <source>
        <dbReference type="ARBA" id="ARBA00022833"/>
    </source>
</evidence>
<evidence type="ECO:0000256" key="1">
    <source>
        <dbReference type="ARBA" id="ARBA00022723"/>
    </source>
</evidence>
<dbReference type="AlphaFoldDB" id="A0A8J7QAC3"/>
<dbReference type="InterPro" id="IPR034137">
    <property type="entry name" value="TOPRIM_RecR"/>
</dbReference>
<evidence type="ECO:0000313" key="10">
    <source>
        <dbReference type="Proteomes" id="UP000664417"/>
    </source>
</evidence>
<dbReference type="Gene3D" id="6.10.250.240">
    <property type="match status" value="1"/>
</dbReference>
<evidence type="ECO:0000313" key="9">
    <source>
        <dbReference type="EMBL" id="MBO1319969.1"/>
    </source>
</evidence>
<dbReference type="HAMAP" id="MF_00017">
    <property type="entry name" value="RecR"/>
    <property type="match status" value="1"/>
</dbReference>
<dbReference type="RefSeq" id="WP_207859924.1">
    <property type="nucleotide sequence ID" value="NZ_JAFREP010000015.1"/>
</dbReference>
<evidence type="ECO:0000256" key="7">
    <source>
        <dbReference type="HAMAP-Rule" id="MF_00017"/>
    </source>
</evidence>
<dbReference type="SMART" id="SM00493">
    <property type="entry name" value="TOPRIM"/>
    <property type="match status" value="1"/>
</dbReference>
<dbReference type="Pfam" id="PF21175">
    <property type="entry name" value="RecR_C"/>
    <property type="match status" value="1"/>
</dbReference>
<keyword evidence="4 7" id="KW-0862">Zinc</keyword>
<comment type="function">
    <text evidence="7">May play a role in DNA repair. It seems to be involved in an RecBC-independent recombinational process of DNA repair. It may act with RecF and RecO.</text>
</comment>
<dbReference type="InterPro" id="IPR023627">
    <property type="entry name" value="Rcmb_RecR"/>
</dbReference>
<proteinExistence type="inferred from homology"/>
<dbReference type="GO" id="GO:0006281">
    <property type="term" value="P:DNA repair"/>
    <property type="evidence" value="ECO:0007669"/>
    <property type="project" value="UniProtKB-UniRule"/>
</dbReference>
<evidence type="ECO:0000256" key="5">
    <source>
        <dbReference type="ARBA" id="ARBA00023172"/>
    </source>
</evidence>
<gene>
    <name evidence="7 9" type="primary">recR</name>
    <name evidence="9" type="ORF">J3U88_15960</name>
</gene>
<organism evidence="9 10">
    <name type="scientific">Acanthopleuribacter pedis</name>
    <dbReference type="NCBI Taxonomy" id="442870"/>
    <lineage>
        <taxon>Bacteria</taxon>
        <taxon>Pseudomonadati</taxon>
        <taxon>Acidobacteriota</taxon>
        <taxon>Holophagae</taxon>
        <taxon>Acanthopleuribacterales</taxon>
        <taxon>Acanthopleuribacteraceae</taxon>
        <taxon>Acanthopleuribacter</taxon>
    </lineage>
</organism>
<evidence type="ECO:0000256" key="2">
    <source>
        <dbReference type="ARBA" id="ARBA00022763"/>
    </source>
</evidence>
<comment type="caution">
    <text evidence="9">The sequence shown here is derived from an EMBL/GenBank/DDBJ whole genome shotgun (WGS) entry which is preliminary data.</text>
</comment>
<dbReference type="PROSITE" id="PS50880">
    <property type="entry name" value="TOPRIM"/>
    <property type="match status" value="1"/>
</dbReference>
<feature type="domain" description="Toprim" evidence="8">
    <location>
        <begin position="80"/>
        <end position="177"/>
    </location>
</feature>
<comment type="similarity">
    <text evidence="7">Belongs to the RecR family.</text>
</comment>
<keyword evidence="10" id="KW-1185">Reference proteome</keyword>
<dbReference type="NCBIfam" id="TIGR00615">
    <property type="entry name" value="recR"/>
    <property type="match status" value="1"/>
</dbReference>
<dbReference type="Gene3D" id="3.40.1360.10">
    <property type="match status" value="1"/>
</dbReference>
<keyword evidence="2 7" id="KW-0227">DNA damage</keyword>
<dbReference type="GO" id="GO:0003677">
    <property type="term" value="F:DNA binding"/>
    <property type="evidence" value="ECO:0007669"/>
    <property type="project" value="UniProtKB-UniRule"/>
</dbReference>
<dbReference type="EMBL" id="JAFREP010000015">
    <property type="protein sequence ID" value="MBO1319969.1"/>
    <property type="molecule type" value="Genomic_DNA"/>
</dbReference>
<dbReference type="PANTHER" id="PTHR30446">
    <property type="entry name" value="RECOMBINATION PROTEIN RECR"/>
    <property type="match status" value="1"/>
</dbReference>
<dbReference type="Pfam" id="PF13662">
    <property type="entry name" value="Toprim_4"/>
    <property type="match status" value="1"/>
</dbReference>
<reference evidence="9" key="1">
    <citation type="submission" date="2021-03" db="EMBL/GenBank/DDBJ databases">
        <authorList>
            <person name="Wang G."/>
        </authorList>
    </citation>
    <scope>NUCLEOTIDE SEQUENCE</scope>
    <source>
        <strain evidence="9">KCTC 12899</strain>
    </source>
</reference>
<keyword evidence="1 7" id="KW-0479">Metal-binding</keyword>
<sequence length="203" mass="22227">MTQGNALEAVVRLLGEMPGIGGKTAQRLAYYVLAREHDYAFQLAAALRELKESLQWCRTCYNISATEQCDICGRPDREEQVVCVVEDAANLANIERSGGFRGYYHVLQGVLSPVNGIGPEDLRIGELFKRLEDETVQEVILATNPTVEGEATAMYLADMLANLPSAGKVKVTRIGVGIPIGASLDYCDEVTMAKAFENRRSLI</sequence>
<keyword evidence="5 7" id="KW-0233">DNA recombination</keyword>
<feature type="zinc finger region" description="C4-type" evidence="7">
    <location>
        <begin position="57"/>
        <end position="72"/>
    </location>
</feature>
<name>A0A8J7QAC3_9BACT</name>
<evidence type="ECO:0000259" key="8">
    <source>
        <dbReference type="PROSITE" id="PS50880"/>
    </source>
</evidence>
<dbReference type="CDD" id="cd01025">
    <property type="entry name" value="TOPRIM_recR"/>
    <property type="match status" value="1"/>
</dbReference>
<dbReference type="GO" id="GO:0006310">
    <property type="term" value="P:DNA recombination"/>
    <property type="evidence" value="ECO:0007669"/>
    <property type="project" value="UniProtKB-UniRule"/>
</dbReference>